<reference evidence="1 2" key="1">
    <citation type="submission" date="2018-08" db="EMBL/GenBank/DDBJ databases">
        <title>Recombination of ecologically and evolutionarily significant loci maintains genetic cohesion in the Pseudomonas syringae species complex.</title>
        <authorList>
            <person name="Dillon M."/>
            <person name="Thakur S."/>
            <person name="Almeida R.N.D."/>
            <person name="Weir B.S."/>
            <person name="Guttman D.S."/>
        </authorList>
    </citation>
    <scope>NUCLEOTIDE SEQUENCE [LARGE SCALE GENOMIC DNA]</scope>
    <source>
        <strain evidence="1 2">ICMP 7496</strain>
    </source>
</reference>
<comment type="caution">
    <text evidence="1">The sequence shown here is derived from an EMBL/GenBank/DDBJ whole genome shotgun (WGS) entry which is preliminary data.</text>
</comment>
<protein>
    <submittedName>
        <fullName evidence="1">Uncharacterized protein</fullName>
    </submittedName>
</protein>
<accession>A0A3M6EXJ3</accession>
<sequence length="33" mass="3543">MECKPTWQNASSLAINVSQGAPSVAVNLSRKVR</sequence>
<name>A0A3M6EXJ3_9PSED</name>
<dbReference type="EMBL" id="RBUY01000147">
    <property type="protein sequence ID" value="RMV72903.1"/>
    <property type="molecule type" value="Genomic_DNA"/>
</dbReference>
<evidence type="ECO:0000313" key="2">
    <source>
        <dbReference type="Proteomes" id="UP000269872"/>
    </source>
</evidence>
<dbReference type="AlphaFoldDB" id="A0A3M6EXJ3"/>
<gene>
    <name evidence="1" type="ORF">ALP05_200185</name>
</gene>
<evidence type="ECO:0000313" key="1">
    <source>
        <dbReference type="EMBL" id="RMV72903.1"/>
    </source>
</evidence>
<organism evidence="1 2">
    <name type="scientific">Pseudomonas caricapapayae</name>
    <dbReference type="NCBI Taxonomy" id="46678"/>
    <lineage>
        <taxon>Bacteria</taxon>
        <taxon>Pseudomonadati</taxon>
        <taxon>Pseudomonadota</taxon>
        <taxon>Gammaproteobacteria</taxon>
        <taxon>Pseudomonadales</taxon>
        <taxon>Pseudomonadaceae</taxon>
        <taxon>Pseudomonas</taxon>
    </lineage>
</organism>
<dbReference type="Proteomes" id="UP000269872">
    <property type="component" value="Unassembled WGS sequence"/>
</dbReference>
<proteinExistence type="predicted"/>